<evidence type="ECO:0008006" key="5">
    <source>
        <dbReference type="Google" id="ProtNLM"/>
    </source>
</evidence>
<keyword evidence="2" id="KW-1133">Transmembrane helix</keyword>
<name>A0ABV6QQM3_9ACTN</name>
<reference evidence="3 4" key="1">
    <citation type="submission" date="2024-09" db="EMBL/GenBank/DDBJ databases">
        <authorList>
            <person name="Sun Q."/>
            <person name="Mori K."/>
        </authorList>
    </citation>
    <scope>NUCLEOTIDE SEQUENCE [LARGE SCALE GENOMIC DNA]</scope>
    <source>
        <strain evidence="3 4">CGMCC 1.15906</strain>
    </source>
</reference>
<feature type="transmembrane region" description="Helical" evidence="2">
    <location>
        <begin position="148"/>
        <end position="165"/>
    </location>
</feature>
<keyword evidence="2" id="KW-0472">Membrane</keyword>
<protein>
    <recommendedName>
        <fullName evidence="5">Transmembrane protein</fullName>
    </recommendedName>
</protein>
<accession>A0ABV6QQM3</accession>
<dbReference type="Proteomes" id="UP001589890">
    <property type="component" value="Unassembled WGS sequence"/>
</dbReference>
<organism evidence="3 4">
    <name type="scientific">Kribbella deserti</name>
    <dbReference type="NCBI Taxonomy" id="1926257"/>
    <lineage>
        <taxon>Bacteria</taxon>
        <taxon>Bacillati</taxon>
        <taxon>Actinomycetota</taxon>
        <taxon>Actinomycetes</taxon>
        <taxon>Propionibacteriales</taxon>
        <taxon>Kribbellaceae</taxon>
        <taxon>Kribbella</taxon>
    </lineage>
</organism>
<gene>
    <name evidence="3" type="ORF">ACFFGN_22865</name>
</gene>
<dbReference type="RefSeq" id="WP_380051082.1">
    <property type="nucleotide sequence ID" value="NZ_JBHLTC010000030.1"/>
</dbReference>
<feature type="transmembrane region" description="Helical" evidence="2">
    <location>
        <begin position="49"/>
        <end position="68"/>
    </location>
</feature>
<comment type="caution">
    <text evidence="3">The sequence shown here is derived from an EMBL/GenBank/DDBJ whole genome shotgun (WGS) entry which is preliminary data.</text>
</comment>
<dbReference type="EMBL" id="JBHLTC010000030">
    <property type="protein sequence ID" value="MFC0626941.1"/>
    <property type="molecule type" value="Genomic_DNA"/>
</dbReference>
<keyword evidence="4" id="KW-1185">Reference proteome</keyword>
<keyword evidence="2" id="KW-0812">Transmembrane</keyword>
<evidence type="ECO:0000256" key="1">
    <source>
        <dbReference type="SAM" id="MobiDB-lite"/>
    </source>
</evidence>
<evidence type="ECO:0000256" key="2">
    <source>
        <dbReference type="SAM" id="Phobius"/>
    </source>
</evidence>
<feature type="transmembrane region" description="Helical" evidence="2">
    <location>
        <begin position="109"/>
        <end position="128"/>
    </location>
</feature>
<sequence>MNSPYEPYEPLNAPDDVPTGVRSALPDQDVPAQIAAAGKRLDRAYREGLDRLVVGITLVAGWTLLLPWTYSRRLGLQVWRLGIEQHPVLGIAWLLGFAAAITAWRLRHALIPLGVSASTALIFTGWAWQDNGLPSGSDTWPGPGPSAALTLGLIWILACVVRLLAERRRPAPPPDPKALEQARTRLRRTRAQRPLDLPAHWAATPNQPEGRAHPGE</sequence>
<feature type="transmembrane region" description="Helical" evidence="2">
    <location>
        <begin position="88"/>
        <end position="104"/>
    </location>
</feature>
<evidence type="ECO:0000313" key="3">
    <source>
        <dbReference type="EMBL" id="MFC0626941.1"/>
    </source>
</evidence>
<evidence type="ECO:0000313" key="4">
    <source>
        <dbReference type="Proteomes" id="UP001589890"/>
    </source>
</evidence>
<feature type="region of interest" description="Disordered" evidence="1">
    <location>
        <begin position="170"/>
        <end position="216"/>
    </location>
</feature>
<proteinExistence type="predicted"/>